<evidence type="ECO:0000256" key="8">
    <source>
        <dbReference type="ARBA" id="ARBA00023128"/>
    </source>
</evidence>
<dbReference type="EMBL" id="GECU01018374">
    <property type="protein sequence ID" value="JAS89332.1"/>
    <property type="molecule type" value="Transcribed_RNA"/>
</dbReference>
<keyword evidence="6" id="KW-0999">Mitochondrion inner membrane</keyword>
<evidence type="ECO:0000256" key="10">
    <source>
        <dbReference type="PROSITE-ProRule" id="PRU00282"/>
    </source>
</evidence>
<keyword evidence="9 10" id="KW-0472">Membrane</keyword>
<name>A0A1B6K0K4_9HEMI</name>
<keyword evidence="7" id="KW-1133">Transmembrane helix</keyword>
<sequence length="283" mass="30798">MESENIPSAITSFTAGAVAGLTVDVALFPLDTLKTRIQSEKGFWKSGGFKQIYKGIGPTAAGSAPCAAIFFLTYNETKGFLQPYIGVNWSPVCHIISATVAEVTVNVVKVPIEIVKQRRQTTKGVSTLAIVRKAIHNEGLRGMYRGFVSTVMRDVPFSVIQFPLWEALKSHIQMMTGEEVTPAQSAFSGAAAGAVAGAATTPLDLAKTRIMLAEHRPHCPSETRMLPVLREIYRLKGLQGVFAGFVPRTVFIFLGGGVFFGCYDFAREVVESMPFFKHKSKES</sequence>
<protein>
    <recommendedName>
        <fullName evidence="16">S-adenosylmethionine mitochondrial carrier protein</fullName>
    </recommendedName>
</protein>
<dbReference type="EMBL" id="GECU01014774">
    <property type="protein sequence ID" value="JAS92932.1"/>
    <property type="molecule type" value="Transcribed_RNA"/>
</dbReference>
<dbReference type="InterPro" id="IPR002067">
    <property type="entry name" value="MCP"/>
</dbReference>
<dbReference type="PROSITE" id="PS50920">
    <property type="entry name" value="SOLCAR"/>
    <property type="match status" value="3"/>
</dbReference>
<gene>
    <name evidence="13" type="ORF">g.20349</name>
    <name evidence="12" type="ORF">g.20351</name>
    <name evidence="15" type="ORF">g.20352</name>
    <name evidence="14" type="ORF">g.20353</name>
</gene>
<dbReference type="Pfam" id="PF00153">
    <property type="entry name" value="Mito_carr"/>
    <property type="match status" value="3"/>
</dbReference>
<reference evidence="15" key="1">
    <citation type="submission" date="2015-11" db="EMBL/GenBank/DDBJ databases">
        <title>De novo transcriptome assembly of four potential Pierce s Disease insect vectors from Arizona vineyards.</title>
        <authorList>
            <person name="Tassone E.E."/>
        </authorList>
    </citation>
    <scope>NUCLEOTIDE SEQUENCE</scope>
</reference>
<dbReference type="InterPro" id="IPR018108">
    <property type="entry name" value="MCP_transmembrane"/>
</dbReference>
<dbReference type="GO" id="GO:0005743">
    <property type="term" value="C:mitochondrial inner membrane"/>
    <property type="evidence" value="ECO:0007669"/>
    <property type="project" value="UniProtKB-SubCell"/>
</dbReference>
<dbReference type="FunFam" id="1.50.40.10:FF:000018">
    <property type="entry name" value="S-adenosylmethionine mitochondrial carrier protein-like"/>
    <property type="match status" value="1"/>
</dbReference>
<evidence type="ECO:0000313" key="14">
    <source>
        <dbReference type="EMBL" id="JAS92932.1"/>
    </source>
</evidence>
<accession>A0A1B6K0K4</accession>
<comment type="subcellular location">
    <subcellularLocation>
        <location evidence="1">Mitochondrion inner membrane</location>
        <topology evidence="1">Multi-pass membrane protein</topology>
    </subcellularLocation>
</comment>
<evidence type="ECO:0000256" key="9">
    <source>
        <dbReference type="ARBA" id="ARBA00023136"/>
    </source>
</evidence>
<evidence type="ECO:0000256" key="5">
    <source>
        <dbReference type="ARBA" id="ARBA00022737"/>
    </source>
</evidence>
<evidence type="ECO:0000256" key="2">
    <source>
        <dbReference type="ARBA" id="ARBA00006375"/>
    </source>
</evidence>
<dbReference type="Gene3D" id="1.50.40.10">
    <property type="entry name" value="Mitochondrial carrier domain"/>
    <property type="match status" value="2"/>
</dbReference>
<evidence type="ECO:0000256" key="3">
    <source>
        <dbReference type="ARBA" id="ARBA00022448"/>
    </source>
</evidence>
<comment type="similarity">
    <text evidence="2 11">Belongs to the mitochondrial carrier (TC 2.A.29) family.</text>
</comment>
<evidence type="ECO:0000313" key="13">
    <source>
        <dbReference type="EMBL" id="JAS89332.1"/>
    </source>
</evidence>
<evidence type="ECO:0008006" key="16">
    <source>
        <dbReference type="Google" id="ProtNLM"/>
    </source>
</evidence>
<evidence type="ECO:0000313" key="15">
    <source>
        <dbReference type="EMBL" id="JAT04987.1"/>
    </source>
</evidence>
<dbReference type="EMBL" id="GECU01023910">
    <property type="protein sequence ID" value="JAS83796.1"/>
    <property type="molecule type" value="Transcribed_RNA"/>
</dbReference>
<feature type="repeat" description="Solcar" evidence="10">
    <location>
        <begin position="180"/>
        <end position="269"/>
    </location>
</feature>
<evidence type="ECO:0000256" key="6">
    <source>
        <dbReference type="ARBA" id="ARBA00022792"/>
    </source>
</evidence>
<keyword evidence="5" id="KW-0677">Repeat</keyword>
<dbReference type="GO" id="GO:0055085">
    <property type="term" value="P:transmembrane transport"/>
    <property type="evidence" value="ECO:0007669"/>
    <property type="project" value="InterPro"/>
</dbReference>
<organism evidence="15">
    <name type="scientific">Homalodisca liturata</name>
    <dbReference type="NCBI Taxonomy" id="320908"/>
    <lineage>
        <taxon>Eukaryota</taxon>
        <taxon>Metazoa</taxon>
        <taxon>Ecdysozoa</taxon>
        <taxon>Arthropoda</taxon>
        <taxon>Hexapoda</taxon>
        <taxon>Insecta</taxon>
        <taxon>Pterygota</taxon>
        <taxon>Neoptera</taxon>
        <taxon>Paraneoptera</taxon>
        <taxon>Hemiptera</taxon>
        <taxon>Auchenorrhyncha</taxon>
        <taxon>Membracoidea</taxon>
        <taxon>Cicadellidae</taxon>
        <taxon>Cicadellinae</taxon>
        <taxon>Proconiini</taxon>
        <taxon>Homalodisca</taxon>
    </lineage>
</organism>
<dbReference type="SUPFAM" id="SSF103506">
    <property type="entry name" value="Mitochondrial carrier"/>
    <property type="match status" value="1"/>
</dbReference>
<dbReference type="InterPro" id="IPR023395">
    <property type="entry name" value="MCP_dom_sf"/>
</dbReference>
<keyword evidence="4 10" id="KW-0812">Transmembrane</keyword>
<evidence type="ECO:0000256" key="4">
    <source>
        <dbReference type="ARBA" id="ARBA00022692"/>
    </source>
</evidence>
<feature type="repeat" description="Solcar" evidence="10">
    <location>
        <begin position="89"/>
        <end position="171"/>
    </location>
</feature>
<dbReference type="AlphaFoldDB" id="A0A1B6K0K4"/>
<feature type="repeat" description="Solcar" evidence="10">
    <location>
        <begin position="7"/>
        <end position="80"/>
    </location>
</feature>
<proteinExistence type="inferred from homology"/>
<evidence type="ECO:0000256" key="7">
    <source>
        <dbReference type="ARBA" id="ARBA00022989"/>
    </source>
</evidence>
<dbReference type="EMBL" id="GECU01002720">
    <property type="protein sequence ID" value="JAT04987.1"/>
    <property type="molecule type" value="Transcribed_RNA"/>
</dbReference>
<keyword evidence="3 11" id="KW-0813">Transport</keyword>
<dbReference type="PRINTS" id="PR00926">
    <property type="entry name" value="MITOCARRIER"/>
</dbReference>
<evidence type="ECO:0000256" key="11">
    <source>
        <dbReference type="RuleBase" id="RU000488"/>
    </source>
</evidence>
<dbReference type="PANTHER" id="PTHR45667">
    <property type="entry name" value="S-ADENOSYLMETHIONINE MITOCHONDRIAL CARRIER PROTEIN"/>
    <property type="match status" value="1"/>
</dbReference>
<keyword evidence="8" id="KW-0496">Mitochondrion</keyword>
<evidence type="ECO:0000256" key="1">
    <source>
        <dbReference type="ARBA" id="ARBA00004448"/>
    </source>
</evidence>
<evidence type="ECO:0000313" key="12">
    <source>
        <dbReference type="EMBL" id="JAS83796.1"/>
    </source>
</evidence>